<name>R2TNQ3_9ENTE</name>
<evidence type="ECO:0000256" key="10">
    <source>
        <dbReference type="SAM" id="Phobius"/>
    </source>
</evidence>
<dbReference type="Pfam" id="PF00689">
    <property type="entry name" value="Cation_ATPase_C"/>
    <property type="match status" value="1"/>
</dbReference>
<dbReference type="Proteomes" id="UP000013781">
    <property type="component" value="Unassembled WGS sequence"/>
</dbReference>
<dbReference type="GO" id="GO:0016887">
    <property type="term" value="F:ATP hydrolysis activity"/>
    <property type="evidence" value="ECO:0007669"/>
    <property type="project" value="InterPro"/>
</dbReference>
<evidence type="ECO:0000256" key="4">
    <source>
        <dbReference type="ARBA" id="ARBA00022692"/>
    </source>
</evidence>
<evidence type="ECO:0000256" key="2">
    <source>
        <dbReference type="ARBA" id="ARBA00005675"/>
    </source>
</evidence>
<dbReference type="HOGENOM" id="CLU_002360_3_0_9"/>
<dbReference type="Gene3D" id="1.20.1110.10">
    <property type="entry name" value="Calcium-transporting ATPase, transmembrane domain"/>
    <property type="match status" value="1"/>
</dbReference>
<feature type="transmembrane region" description="Helical" evidence="10">
    <location>
        <begin position="812"/>
        <end position="832"/>
    </location>
</feature>
<evidence type="ECO:0000313" key="15">
    <source>
        <dbReference type="Proteomes" id="UP000014157"/>
    </source>
</evidence>
<dbReference type="RefSeq" id="WP_010764580.1">
    <property type="nucleotide sequence ID" value="NZ_ASWB01000001.1"/>
</dbReference>
<dbReference type="STRING" id="155617.RV09_GL000642"/>
<dbReference type="InterPro" id="IPR023299">
    <property type="entry name" value="ATPase_P-typ_cyto_dom_N"/>
</dbReference>
<dbReference type="InterPro" id="IPR008250">
    <property type="entry name" value="ATPase_P-typ_transduc_dom_A_sf"/>
</dbReference>
<evidence type="ECO:0000313" key="14">
    <source>
        <dbReference type="Proteomes" id="UP000013781"/>
    </source>
</evidence>
<comment type="similarity">
    <text evidence="2">Belongs to the cation transport ATPase (P-type) (TC 3.A.3) family. Type IIA subfamily.</text>
</comment>
<proteinExistence type="inferred from homology"/>
<dbReference type="GO" id="GO:0005391">
    <property type="term" value="F:P-type sodium:potassium-exchanging transporter activity"/>
    <property type="evidence" value="ECO:0007669"/>
    <property type="project" value="TreeGrafter"/>
</dbReference>
<feature type="transmembrane region" description="Helical" evidence="10">
    <location>
        <begin position="774"/>
        <end position="791"/>
    </location>
</feature>
<accession>R2TNQ3</accession>
<dbReference type="Pfam" id="PF13246">
    <property type="entry name" value="Cation_ATPase"/>
    <property type="match status" value="1"/>
</dbReference>
<keyword evidence="8 10" id="KW-1133">Transmembrane helix</keyword>
<dbReference type="Pfam" id="PF00690">
    <property type="entry name" value="Cation_ATPase_N"/>
    <property type="match status" value="1"/>
</dbReference>
<comment type="subcellular location">
    <subcellularLocation>
        <location evidence="1">Cell membrane</location>
        <topology evidence="1">Multi-pass membrane protein</topology>
    </subcellularLocation>
</comment>
<evidence type="ECO:0000259" key="11">
    <source>
        <dbReference type="SMART" id="SM00831"/>
    </source>
</evidence>
<dbReference type="OrthoDB" id="9760364at2"/>
<keyword evidence="5" id="KW-0547">Nucleotide-binding</keyword>
<feature type="transmembrane region" description="Helical" evidence="10">
    <location>
        <begin position="242"/>
        <end position="260"/>
    </location>
</feature>
<dbReference type="SMART" id="SM00831">
    <property type="entry name" value="Cation_ATPase_N"/>
    <property type="match status" value="1"/>
</dbReference>
<feature type="transmembrane region" description="Helical" evidence="10">
    <location>
        <begin position="704"/>
        <end position="723"/>
    </location>
</feature>
<keyword evidence="7" id="KW-1278">Translocase</keyword>
<keyword evidence="15" id="KW-1185">Reference proteome</keyword>
<dbReference type="InterPro" id="IPR044492">
    <property type="entry name" value="P_typ_ATPase_HD_dom"/>
</dbReference>
<dbReference type="InterPro" id="IPR004014">
    <property type="entry name" value="ATPase_P-typ_cation-transptr_N"/>
</dbReference>
<dbReference type="InterPro" id="IPR059000">
    <property type="entry name" value="ATPase_P-type_domA"/>
</dbReference>
<dbReference type="Gene3D" id="3.40.50.1000">
    <property type="entry name" value="HAD superfamily/HAD-like"/>
    <property type="match status" value="1"/>
</dbReference>
<evidence type="ECO:0000256" key="6">
    <source>
        <dbReference type="ARBA" id="ARBA00022840"/>
    </source>
</evidence>
<dbReference type="GO" id="GO:1990573">
    <property type="term" value="P:potassium ion import across plasma membrane"/>
    <property type="evidence" value="ECO:0007669"/>
    <property type="project" value="TreeGrafter"/>
</dbReference>
<dbReference type="GO" id="GO:1902600">
    <property type="term" value="P:proton transmembrane transport"/>
    <property type="evidence" value="ECO:0007669"/>
    <property type="project" value="TreeGrafter"/>
</dbReference>
<dbReference type="Proteomes" id="UP000014157">
    <property type="component" value="Unassembled WGS sequence"/>
</dbReference>
<evidence type="ECO:0000313" key="13">
    <source>
        <dbReference type="EMBL" id="EOT73683.1"/>
    </source>
</evidence>
<sequence length="876" mass="96435">MNWYQMTTEQVLTALQSNLNGLDRTLRKVKQEEGSNALSKEKEVSKLQKFLHHFHDLLIYVLLVSAVLKGVSGHFIDMAIILLVVIINAVIGYVQEAKATDSLESLTSMMSSEAVVLIEGEKETVKAESLVAGDLVYLSPGDIVPADLRVIEAYNLVIDEAILTGESTPVEKNSLTLEEEADLGDHFNMAYSGTLINSGTGKGIVVQIGDQTEIGKINQHLKSVGNNETPLIKKMKQLNKQIFLFLMGLIVFLVLFSLFFRELSASELLSSMIALAVSAVPEGLPAVLSIILSVGVTRMARQHAIIKKMPAVETLGSMGVICSDKTGTLTKNEMEVVALVTSKETIDTAINGAESIQQVEQDEALRKMAEVASYCNDTKITYKNGVREVIGNPTEGALLDWSNHTALVEEEHDISKIPFDSSYKYMATLVDIQDKRYIYLKGAPDVLLNMVDYQLAEGKAETFNEEYWQQKISHQAKKGQRILAAAFKEVTKGQTTLDHEDLKSGMILAGLFGIIDPPKKEAIEAVRISRKAGISVKMITGDHKDTAVAIAKEIGLENYQNALVGKEIEQLSDEELAEVVLTNDVYARTTPEHKLRLVNAIQKNGQIVGMTGDGVNDAPALKQADIGIAMGIKGTEVTKDAADMVLADDNFATITVAIKEGRRVYENLKKTIYFSLPTAFAQGLLVVVSLLLDRPLPLTSVQILWLNMVTTITLSFALGFEPLAKNGMNQPPRNPKENILDRYAVFRIVYVSLLLAALGFLVNGLLENRDASEAVMQTTLITTIVFGQIFYMINCREIYQFSINKSILSNKVLWLSLLVLFILQALLVYTPIMHLALGTATIGWAYLKLAFLSGIVVFVVVEFEKLLTRKLKKDSI</sequence>
<dbReference type="FunFam" id="3.40.50.1000:FF:000028">
    <property type="entry name" value="Calcium-transporting P-type ATPase, putative"/>
    <property type="match status" value="1"/>
</dbReference>
<keyword evidence="6" id="KW-0067">ATP-binding</keyword>
<comment type="caution">
    <text evidence="12">The sequence shown here is derived from an EMBL/GenBank/DDBJ whole genome shotgun (WGS) entry which is preliminary data.</text>
</comment>
<organism evidence="12 14">
    <name type="scientific">Enterococcus moraviensis ATCC BAA-383</name>
    <dbReference type="NCBI Taxonomy" id="1158609"/>
    <lineage>
        <taxon>Bacteria</taxon>
        <taxon>Bacillati</taxon>
        <taxon>Bacillota</taxon>
        <taxon>Bacilli</taxon>
        <taxon>Lactobacillales</taxon>
        <taxon>Enterococcaceae</taxon>
        <taxon>Enterococcus</taxon>
    </lineage>
</organism>
<dbReference type="EMBL" id="ASWB01000001">
    <property type="protein sequence ID" value="EOT73683.1"/>
    <property type="molecule type" value="Genomic_DNA"/>
</dbReference>
<dbReference type="Gene3D" id="2.70.150.10">
    <property type="entry name" value="Calcium-transporting ATPase, cytoplasmic transduction domain A"/>
    <property type="match status" value="1"/>
</dbReference>
<dbReference type="InterPro" id="IPR023298">
    <property type="entry name" value="ATPase_P-typ_TM_dom_sf"/>
</dbReference>
<dbReference type="GO" id="GO:0005524">
    <property type="term" value="F:ATP binding"/>
    <property type="evidence" value="ECO:0007669"/>
    <property type="project" value="UniProtKB-KW"/>
</dbReference>
<keyword evidence="4 10" id="KW-0812">Transmembrane</keyword>
<dbReference type="eggNOG" id="COG0474">
    <property type="taxonomic scope" value="Bacteria"/>
</dbReference>
<dbReference type="Gene3D" id="3.40.1110.10">
    <property type="entry name" value="Calcium-transporting ATPase, cytoplasmic domain N"/>
    <property type="match status" value="1"/>
</dbReference>
<protein>
    <submittedName>
        <fullName evidence="12">Calcium-translocating P-type ATPase, PMCA-type</fullName>
    </submittedName>
</protein>
<feature type="transmembrane region" description="Helical" evidence="10">
    <location>
        <begin position="744"/>
        <end position="762"/>
    </location>
</feature>
<dbReference type="GO" id="GO:0006883">
    <property type="term" value="P:intracellular sodium ion homeostasis"/>
    <property type="evidence" value="ECO:0007669"/>
    <property type="project" value="TreeGrafter"/>
</dbReference>
<dbReference type="PRINTS" id="PR00120">
    <property type="entry name" value="HATPASE"/>
</dbReference>
<dbReference type="GO" id="GO:0030007">
    <property type="term" value="P:intracellular potassium ion homeostasis"/>
    <property type="evidence" value="ECO:0007669"/>
    <property type="project" value="TreeGrafter"/>
</dbReference>
<dbReference type="PANTHER" id="PTHR43294:SF21">
    <property type="entry name" value="CATION TRANSPORTING ATPASE"/>
    <property type="match status" value="1"/>
</dbReference>
<dbReference type="PRINTS" id="PR00119">
    <property type="entry name" value="CATATPASE"/>
</dbReference>
<evidence type="ECO:0000256" key="3">
    <source>
        <dbReference type="ARBA" id="ARBA00022475"/>
    </source>
</evidence>
<evidence type="ECO:0000256" key="1">
    <source>
        <dbReference type="ARBA" id="ARBA00004651"/>
    </source>
</evidence>
<evidence type="ECO:0000313" key="12">
    <source>
        <dbReference type="EMBL" id="EOI01782.1"/>
    </source>
</evidence>
<dbReference type="SFLD" id="SFLDF00027">
    <property type="entry name" value="p-type_atpase"/>
    <property type="match status" value="1"/>
</dbReference>
<feature type="transmembrane region" description="Helical" evidence="10">
    <location>
        <begin position="844"/>
        <end position="863"/>
    </location>
</feature>
<feature type="transmembrane region" description="Helical" evidence="10">
    <location>
        <begin position="272"/>
        <end position="297"/>
    </location>
</feature>
<feature type="domain" description="Cation-transporting P-type ATPase N-terminal" evidence="11">
    <location>
        <begin position="2"/>
        <end position="74"/>
    </location>
</feature>
<dbReference type="Pfam" id="PF00122">
    <property type="entry name" value="E1-E2_ATPase"/>
    <property type="match status" value="1"/>
</dbReference>
<dbReference type="InterPro" id="IPR050510">
    <property type="entry name" value="Cation_transp_ATPase_P-type"/>
</dbReference>
<dbReference type="PROSITE" id="PS00154">
    <property type="entry name" value="ATPASE_E1_E2"/>
    <property type="match status" value="1"/>
</dbReference>
<reference evidence="13 15" key="2">
    <citation type="submission" date="2013-03" db="EMBL/GenBank/DDBJ databases">
        <title>The Genome Sequence of Enterococcus moraviensis BAA-383 (PacBio/Illumina hybrid assembly).</title>
        <authorList>
            <consortium name="The Broad Institute Genomics Platform"/>
            <consortium name="The Broad Institute Genome Sequencing Center for Infectious Disease"/>
            <person name="Earl A."/>
            <person name="Russ C."/>
            <person name="Gilmore M."/>
            <person name="Surin D."/>
            <person name="Walker B."/>
            <person name="Young S."/>
            <person name="Zeng Q."/>
            <person name="Gargeya S."/>
            <person name="Fitzgerald M."/>
            <person name="Haas B."/>
            <person name="Abouelleil A."/>
            <person name="Allen A.W."/>
            <person name="Alvarado L."/>
            <person name="Arachchi H.M."/>
            <person name="Berlin A.M."/>
            <person name="Chapman S.B."/>
            <person name="Gainer-Dewar J."/>
            <person name="Goldberg J."/>
            <person name="Griggs A."/>
            <person name="Gujja S."/>
            <person name="Hansen M."/>
            <person name="Howarth C."/>
            <person name="Imamovic A."/>
            <person name="Ireland A."/>
            <person name="Larimer J."/>
            <person name="McCowan C."/>
            <person name="Murphy C."/>
            <person name="Pearson M."/>
            <person name="Poon T.W."/>
            <person name="Priest M."/>
            <person name="Roberts A."/>
            <person name="Saif S."/>
            <person name="Shea T."/>
            <person name="Sisk P."/>
            <person name="Sykes S."/>
            <person name="Wortman J."/>
            <person name="Nusbaum C."/>
            <person name="Birren B."/>
        </authorList>
    </citation>
    <scope>NUCLEOTIDE SEQUENCE [LARGE SCALE GENOMIC DNA]</scope>
    <source>
        <strain evidence="13 15">ATCC BAA-383</strain>
    </source>
</reference>
<dbReference type="PATRIC" id="fig|1158609.3.peg.1147"/>
<dbReference type="GO" id="GO:0005886">
    <property type="term" value="C:plasma membrane"/>
    <property type="evidence" value="ECO:0007669"/>
    <property type="project" value="UniProtKB-SubCell"/>
</dbReference>
<keyword evidence="3" id="KW-1003">Cell membrane</keyword>
<evidence type="ECO:0000256" key="5">
    <source>
        <dbReference type="ARBA" id="ARBA00022741"/>
    </source>
</evidence>
<dbReference type="InterPro" id="IPR023214">
    <property type="entry name" value="HAD_sf"/>
</dbReference>
<evidence type="ECO:0000256" key="8">
    <source>
        <dbReference type="ARBA" id="ARBA00022989"/>
    </source>
</evidence>
<feature type="transmembrane region" description="Helical" evidence="10">
    <location>
        <begin position="50"/>
        <end position="68"/>
    </location>
</feature>
<reference evidence="12 14" key="1">
    <citation type="submission" date="2013-02" db="EMBL/GenBank/DDBJ databases">
        <title>The Genome Sequence of Enterococcus moraviensis BAA-383.</title>
        <authorList>
            <consortium name="The Broad Institute Genome Sequencing Platform"/>
            <consortium name="The Broad Institute Genome Sequencing Center for Infectious Disease"/>
            <person name="Earl A.M."/>
            <person name="Gilmore M.S."/>
            <person name="Lebreton F."/>
            <person name="Walker B."/>
            <person name="Young S.K."/>
            <person name="Zeng Q."/>
            <person name="Gargeya S."/>
            <person name="Fitzgerald M."/>
            <person name="Haas B."/>
            <person name="Abouelleil A."/>
            <person name="Alvarado L."/>
            <person name="Arachchi H.M."/>
            <person name="Berlin A.M."/>
            <person name="Chapman S.B."/>
            <person name="Dewar J."/>
            <person name="Goldberg J."/>
            <person name="Griggs A."/>
            <person name="Gujja S."/>
            <person name="Hansen M."/>
            <person name="Howarth C."/>
            <person name="Imamovic A."/>
            <person name="Larimer J."/>
            <person name="McCowan C."/>
            <person name="Murphy C."/>
            <person name="Neiman D."/>
            <person name="Pearson M."/>
            <person name="Priest M."/>
            <person name="Roberts A."/>
            <person name="Saif S."/>
            <person name="Shea T."/>
            <person name="Sisk P."/>
            <person name="Sykes S."/>
            <person name="Wortman J."/>
            <person name="Nusbaum C."/>
            <person name="Birren B."/>
        </authorList>
    </citation>
    <scope>NUCLEOTIDE SEQUENCE [LARGE SCALE GENOMIC DNA]</scope>
    <source>
        <strain evidence="12 14">ATCC BAA-383</strain>
    </source>
</reference>
<dbReference type="SUPFAM" id="SSF81665">
    <property type="entry name" value="Calcium ATPase, transmembrane domain M"/>
    <property type="match status" value="1"/>
</dbReference>
<dbReference type="SUPFAM" id="SSF81653">
    <property type="entry name" value="Calcium ATPase, transduction domain A"/>
    <property type="match status" value="1"/>
</dbReference>
<dbReference type="SFLD" id="SFLDG00002">
    <property type="entry name" value="C1.7:_P-type_atpase_like"/>
    <property type="match status" value="1"/>
</dbReference>
<dbReference type="EMBL" id="AJAS01000013">
    <property type="protein sequence ID" value="EOI01782.1"/>
    <property type="molecule type" value="Genomic_DNA"/>
</dbReference>
<dbReference type="InterPro" id="IPR018303">
    <property type="entry name" value="ATPase_P-typ_P_site"/>
</dbReference>
<gene>
    <name evidence="13" type="ORF">I586_00677</name>
    <name evidence="12" type="ORF">UAY_01190</name>
</gene>
<dbReference type="NCBIfam" id="TIGR01494">
    <property type="entry name" value="ATPase_P-type"/>
    <property type="match status" value="2"/>
</dbReference>
<dbReference type="SUPFAM" id="SSF81660">
    <property type="entry name" value="Metal cation-transporting ATPase, ATP-binding domain N"/>
    <property type="match status" value="1"/>
</dbReference>
<dbReference type="GO" id="GO:0036376">
    <property type="term" value="P:sodium ion export across plasma membrane"/>
    <property type="evidence" value="ECO:0007669"/>
    <property type="project" value="TreeGrafter"/>
</dbReference>
<evidence type="ECO:0000256" key="9">
    <source>
        <dbReference type="ARBA" id="ARBA00023136"/>
    </source>
</evidence>
<dbReference type="PANTHER" id="PTHR43294">
    <property type="entry name" value="SODIUM/POTASSIUM-TRANSPORTING ATPASE SUBUNIT ALPHA"/>
    <property type="match status" value="1"/>
</dbReference>
<dbReference type="InterPro" id="IPR006068">
    <property type="entry name" value="ATPase_P-typ_cation-transptr_C"/>
</dbReference>
<dbReference type="SUPFAM" id="SSF56784">
    <property type="entry name" value="HAD-like"/>
    <property type="match status" value="1"/>
</dbReference>
<dbReference type="InterPro" id="IPR036412">
    <property type="entry name" value="HAD-like_sf"/>
</dbReference>
<feature type="transmembrane region" description="Helical" evidence="10">
    <location>
        <begin position="672"/>
        <end position="692"/>
    </location>
</feature>
<dbReference type="AlphaFoldDB" id="R2TNQ3"/>
<keyword evidence="9 10" id="KW-0472">Membrane</keyword>
<dbReference type="InterPro" id="IPR001757">
    <property type="entry name" value="P_typ_ATPase"/>
</dbReference>
<dbReference type="SFLD" id="SFLDS00003">
    <property type="entry name" value="Haloacid_Dehalogenase"/>
    <property type="match status" value="1"/>
</dbReference>
<feature type="transmembrane region" description="Helical" evidence="10">
    <location>
        <begin position="74"/>
        <end position="94"/>
    </location>
</feature>
<evidence type="ECO:0000256" key="7">
    <source>
        <dbReference type="ARBA" id="ARBA00022967"/>
    </source>
</evidence>